<dbReference type="EC" id="2.3.2.27" evidence="4"/>
<evidence type="ECO:0000256" key="6">
    <source>
        <dbReference type="ARBA" id="ARBA00022786"/>
    </source>
</evidence>
<comment type="catalytic activity">
    <reaction evidence="1">
        <text>S-ubiquitinyl-[E2 ubiquitin-conjugating enzyme]-L-cysteine + [acceptor protein]-L-lysine = [E2 ubiquitin-conjugating enzyme]-L-cysteine + N(6)-ubiquitinyl-[acceptor protein]-L-lysine.</text>
        <dbReference type="EC" id="2.3.2.27"/>
    </reaction>
</comment>
<dbReference type="SUPFAM" id="SSF56112">
    <property type="entry name" value="Protein kinase-like (PK-like)"/>
    <property type="match status" value="1"/>
</dbReference>
<feature type="domain" description="U-box" evidence="9">
    <location>
        <begin position="595"/>
        <end position="668"/>
    </location>
</feature>
<evidence type="ECO:0000259" key="8">
    <source>
        <dbReference type="PROSITE" id="PS50011"/>
    </source>
</evidence>
<dbReference type="Gene3D" id="3.30.40.10">
    <property type="entry name" value="Zinc/RING finger domain, C3HC4 (zinc finger)"/>
    <property type="match status" value="1"/>
</dbReference>
<accession>A0ABD3KUU8</accession>
<evidence type="ECO:0000259" key="9">
    <source>
        <dbReference type="PROSITE" id="PS51698"/>
    </source>
</evidence>
<dbReference type="InterPro" id="IPR008271">
    <property type="entry name" value="Ser/Thr_kinase_AS"/>
</dbReference>
<dbReference type="PROSITE" id="PS50011">
    <property type="entry name" value="PROTEIN_KINASE_DOM"/>
    <property type="match status" value="1"/>
</dbReference>
<dbReference type="InterPro" id="IPR051348">
    <property type="entry name" value="U-box_ubiquitin_ligases"/>
</dbReference>
<evidence type="ECO:0000256" key="3">
    <source>
        <dbReference type="ARBA" id="ARBA00004906"/>
    </source>
</evidence>
<dbReference type="Pfam" id="PF04564">
    <property type="entry name" value="U-box"/>
    <property type="match status" value="1"/>
</dbReference>
<name>A0ABD3KUU8_EUCGL</name>
<keyword evidence="6" id="KW-0833">Ubl conjugation pathway</keyword>
<dbReference type="CDD" id="cd01989">
    <property type="entry name" value="USP_STK_Ubox_N"/>
    <property type="match status" value="1"/>
</dbReference>
<comment type="function">
    <text evidence="2">Functions as an E3 ubiquitin ligase.</text>
</comment>
<dbReference type="InterPro" id="IPR001245">
    <property type="entry name" value="Ser-Thr/Tyr_kinase_cat_dom"/>
</dbReference>
<dbReference type="Pfam" id="PF07714">
    <property type="entry name" value="PK_Tyr_Ser-Thr"/>
    <property type="match status" value="1"/>
</dbReference>
<proteinExistence type="predicted"/>
<feature type="compositionally biased region" description="Polar residues" evidence="7">
    <location>
        <begin position="577"/>
        <end position="587"/>
    </location>
</feature>
<evidence type="ECO:0000256" key="7">
    <source>
        <dbReference type="SAM" id="MobiDB-lite"/>
    </source>
</evidence>
<dbReference type="PANTHER" id="PTHR45647:SF100">
    <property type="entry name" value="U-BOX DOMAIN-CONTAINING PROTEIN 33"/>
    <property type="match status" value="1"/>
</dbReference>
<evidence type="ECO:0000313" key="10">
    <source>
        <dbReference type="EMBL" id="KAL3743525.1"/>
    </source>
</evidence>
<dbReference type="Gene3D" id="3.40.50.620">
    <property type="entry name" value="HUPs"/>
    <property type="match status" value="1"/>
</dbReference>
<dbReference type="Proteomes" id="UP001634007">
    <property type="component" value="Unassembled WGS sequence"/>
</dbReference>
<dbReference type="Gene3D" id="3.30.200.20">
    <property type="entry name" value="Phosphorylase Kinase, domain 1"/>
    <property type="match status" value="1"/>
</dbReference>
<evidence type="ECO:0000256" key="5">
    <source>
        <dbReference type="ARBA" id="ARBA00022679"/>
    </source>
</evidence>
<dbReference type="InterPro" id="IPR011009">
    <property type="entry name" value="Kinase-like_dom_sf"/>
</dbReference>
<feature type="region of interest" description="Disordered" evidence="7">
    <location>
        <begin position="577"/>
        <end position="599"/>
    </location>
</feature>
<evidence type="ECO:0000313" key="11">
    <source>
        <dbReference type="Proteomes" id="UP001634007"/>
    </source>
</evidence>
<organism evidence="10 11">
    <name type="scientific">Eucalyptus globulus</name>
    <name type="common">Tasmanian blue gum</name>
    <dbReference type="NCBI Taxonomy" id="34317"/>
    <lineage>
        <taxon>Eukaryota</taxon>
        <taxon>Viridiplantae</taxon>
        <taxon>Streptophyta</taxon>
        <taxon>Embryophyta</taxon>
        <taxon>Tracheophyta</taxon>
        <taxon>Spermatophyta</taxon>
        <taxon>Magnoliopsida</taxon>
        <taxon>eudicotyledons</taxon>
        <taxon>Gunneridae</taxon>
        <taxon>Pentapetalae</taxon>
        <taxon>rosids</taxon>
        <taxon>malvids</taxon>
        <taxon>Myrtales</taxon>
        <taxon>Myrtaceae</taxon>
        <taxon>Myrtoideae</taxon>
        <taxon>Eucalypteae</taxon>
        <taxon>Eucalyptus</taxon>
    </lineage>
</organism>
<dbReference type="GO" id="GO:0061630">
    <property type="term" value="F:ubiquitin protein ligase activity"/>
    <property type="evidence" value="ECO:0007669"/>
    <property type="project" value="UniProtKB-EC"/>
</dbReference>
<dbReference type="InterPro" id="IPR000719">
    <property type="entry name" value="Prot_kinase_dom"/>
</dbReference>
<evidence type="ECO:0000256" key="2">
    <source>
        <dbReference type="ARBA" id="ARBA00003861"/>
    </source>
</evidence>
<dbReference type="EMBL" id="JBJKBG010000004">
    <property type="protein sequence ID" value="KAL3743525.1"/>
    <property type="molecule type" value="Genomic_DNA"/>
</dbReference>
<dbReference type="InterPro" id="IPR013083">
    <property type="entry name" value="Znf_RING/FYVE/PHD"/>
</dbReference>
<dbReference type="AlphaFoldDB" id="A0ABD3KUU8"/>
<comment type="pathway">
    <text evidence="3">Protein modification; protein ubiquitination.</text>
</comment>
<dbReference type="SMART" id="SM00504">
    <property type="entry name" value="Ubox"/>
    <property type="match status" value="1"/>
</dbReference>
<dbReference type="SMART" id="SM00220">
    <property type="entry name" value="S_TKc"/>
    <property type="match status" value="1"/>
</dbReference>
<protein>
    <recommendedName>
        <fullName evidence="4">RING-type E3 ubiquitin transferase</fullName>
        <ecNumber evidence="4">2.3.2.27</ecNumber>
    </recommendedName>
</protein>
<keyword evidence="11" id="KW-1185">Reference proteome</keyword>
<evidence type="ECO:0000256" key="1">
    <source>
        <dbReference type="ARBA" id="ARBA00000900"/>
    </source>
</evidence>
<dbReference type="CDD" id="cd16655">
    <property type="entry name" value="RING-Ubox_WDSUB1-like"/>
    <property type="match status" value="1"/>
</dbReference>
<dbReference type="Gene3D" id="1.10.510.10">
    <property type="entry name" value="Transferase(Phosphotransferase) domain 1"/>
    <property type="match status" value="2"/>
</dbReference>
<sequence length="668" mass="74454">MVKFSEGGSPARVVNNKIYVAVGRDVQQSEATLSWALKNFTGDFRVVHVHQPNPSVELCPAARPFYGSGSKNPQELARQEMGSILDEYIHMCNQAKVHAEKRFVEMQDIGKGIVELIKQRAITKFVMGAAADKRYFEGMTKLTSTKAKFVNQHAHPSCYIWFVCNGHLICSREGKLNTFDMDITSSGMQSSSAVESGLQNVTSPHGSVHSRSNCSDDIECDLTLVQYARGGGTNYISESTSVRADEGYSQEQGHTELLRVLENKYNEQLRVIKDLEESLAKEWEKRKSLKHEFKVLGNLYEEALKANSNLSPNQTSEPSGAHGRDLIPEFSRAGLRAATDSFNQSLKIKEGVYWTTYRGSLHRTQVAIKMIKCDNYLQAVQLATKWRHPNLVTLIGVSPEARALIYEYLPNGSVEDQLSARDTSNHLSWQARIRICANTCAALMFLHSCCGIVHGDLKLGNILLDSNFVAKINNFGWHSAPSHSPTTGELSFASDVFSFGHVLLRLLTGRSDLNLDEEMQDALGEGKLPDVLDPTAGHWPVEQATELVVLALRCCDIDSDNLPDLESEVWPLLGEMQTSCEASPSSRTDPEEPSEPPEHFLCPISGEIMRDPHVAADGFTYEASEIRRWLSDGHDTSPMTNNPLSTLDLFPNQALRSMIQEWRQRHNL</sequence>
<dbReference type="PANTHER" id="PTHR45647">
    <property type="entry name" value="OS02G0152300 PROTEIN"/>
    <property type="match status" value="1"/>
</dbReference>
<comment type="caution">
    <text evidence="10">The sequence shown here is derived from an EMBL/GenBank/DDBJ whole genome shotgun (WGS) entry which is preliminary data.</text>
</comment>
<dbReference type="PROSITE" id="PS00108">
    <property type="entry name" value="PROTEIN_KINASE_ST"/>
    <property type="match status" value="1"/>
</dbReference>
<evidence type="ECO:0000256" key="4">
    <source>
        <dbReference type="ARBA" id="ARBA00012483"/>
    </source>
</evidence>
<keyword evidence="5" id="KW-0808">Transferase</keyword>
<dbReference type="SUPFAM" id="SSF57850">
    <property type="entry name" value="RING/U-box"/>
    <property type="match status" value="1"/>
</dbReference>
<dbReference type="InterPro" id="IPR014729">
    <property type="entry name" value="Rossmann-like_a/b/a_fold"/>
</dbReference>
<dbReference type="InterPro" id="IPR003613">
    <property type="entry name" value="Ubox_domain"/>
</dbReference>
<gene>
    <name evidence="10" type="ORF">ACJRO7_018762</name>
</gene>
<feature type="domain" description="Protein kinase" evidence="8">
    <location>
        <begin position="342"/>
        <end position="601"/>
    </location>
</feature>
<reference evidence="10 11" key="1">
    <citation type="submission" date="2024-11" db="EMBL/GenBank/DDBJ databases">
        <title>Chromosome-level genome assembly of Eucalyptus globulus Labill. provides insights into its genome evolution.</title>
        <authorList>
            <person name="Li X."/>
        </authorList>
    </citation>
    <scope>NUCLEOTIDE SEQUENCE [LARGE SCALE GENOMIC DNA]</scope>
    <source>
        <strain evidence="10">CL2024</strain>
        <tissue evidence="10">Fresh tender leaves</tissue>
    </source>
</reference>
<dbReference type="PROSITE" id="PS51698">
    <property type="entry name" value="U_BOX"/>
    <property type="match status" value="1"/>
</dbReference>